<dbReference type="RefSeq" id="WP_004078525.1">
    <property type="nucleotide sequence ID" value="NZ_CM001436.1"/>
</dbReference>
<evidence type="ECO:0000313" key="2">
    <source>
        <dbReference type="Proteomes" id="UP000005741"/>
    </source>
</evidence>
<gene>
    <name evidence="1" type="ORF">Metlim_2206</name>
</gene>
<proteinExistence type="predicted"/>
<reference evidence="1 2" key="1">
    <citation type="submission" date="2011-10" db="EMBL/GenBank/DDBJ databases">
        <title>The Improved High-Quality Draft genome of Methanoplanus limicola DSM 2279.</title>
        <authorList>
            <consortium name="US DOE Joint Genome Institute (JGI-PGF)"/>
            <person name="Lucas S."/>
            <person name="Copeland A."/>
            <person name="Lapidus A."/>
            <person name="Glavina del Rio T."/>
            <person name="Dalin E."/>
            <person name="Tice H."/>
            <person name="Bruce D."/>
            <person name="Goodwin L."/>
            <person name="Pitluck S."/>
            <person name="Peters L."/>
            <person name="Mikhailova N."/>
            <person name="Lu M."/>
            <person name="Kyrpides N."/>
            <person name="Mavromatis K."/>
            <person name="Ivanova N."/>
            <person name="Markowitz V."/>
            <person name="Cheng J.-F."/>
            <person name="Hugenholtz P."/>
            <person name="Woyke T."/>
            <person name="Wu D."/>
            <person name="Wirth R."/>
            <person name="Brambilla E.-M."/>
            <person name="Klenk H.-P."/>
            <person name="Eisen J.A."/>
        </authorList>
    </citation>
    <scope>NUCLEOTIDE SEQUENCE [LARGE SCALE GENOMIC DNA]</scope>
    <source>
        <strain evidence="1 2">DSM 2279</strain>
    </source>
</reference>
<dbReference type="AlphaFoldDB" id="H1Z1C2"/>
<protein>
    <submittedName>
        <fullName evidence="1">Uncharacterized protein</fullName>
    </submittedName>
</protein>
<dbReference type="InParanoid" id="H1Z1C2"/>
<sequence length="327" mass="37157">MIFDEKFVFYDQQSAKNLQLVLKKFGAKSRINEDIYNEQEEIVTGKLDDINRWLLSVADDNNSDIKNIIFAIHEKNVIIKDTIDQYLKDKSKGDFLYTHDELAEDVMEVSENMEEQMHGKDRDNPQDLIDLISTFIESSPLSIINRVLEDQGILEETEEGFWLKEKISGGDIIYQVPAMEAEYCTGPAFSGLKCITIFKPVIKYEVTINIMDIIDLDMDDIGIIMMGCGMEPDYTADLALDYLFKKTIIELILTGVDENRGISAEQLSADIMDEWSSVSYMGDLESRLDLDPEIIPAFVAELKRAGLLSGNLNHLKPVSAKSSKKRR</sequence>
<keyword evidence="2" id="KW-1185">Reference proteome</keyword>
<accession>H1Z1C2</accession>
<name>H1Z1C2_9EURY</name>
<dbReference type="EMBL" id="CM001436">
    <property type="protein sequence ID" value="EHQ36269.1"/>
    <property type="molecule type" value="Genomic_DNA"/>
</dbReference>
<dbReference type="Proteomes" id="UP000005741">
    <property type="component" value="Chromosome"/>
</dbReference>
<evidence type="ECO:0000313" key="1">
    <source>
        <dbReference type="EMBL" id="EHQ36269.1"/>
    </source>
</evidence>
<dbReference type="HOGENOM" id="CLU_741050_0_0_2"/>
<organism evidence="1 2">
    <name type="scientific">Methanoplanus limicola DSM 2279</name>
    <dbReference type="NCBI Taxonomy" id="937775"/>
    <lineage>
        <taxon>Archaea</taxon>
        <taxon>Methanobacteriati</taxon>
        <taxon>Methanobacteriota</taxon>
        <taxon>Stenosarchaea group</taxon>
        <taxon>Methanomicrobia</taxon>
        <taxon>Methanomicrobiales</taxon>
        <taxon>Methanomicrobiaceae</taxon>
        <taxon>Methanoplanus</taxon>
    </lineage>
</organism>